<name>A0A9Q5I127_SANBA</name>
<evidence type="ECO:0000313" key="1">
    <source>
        <dbReference type="EMBL" id="OCB89742.1"/>
    </source>
</evidence>
<proteinExistence type="predicted"/>
<dbReference type="OrthoDB" id="2310204at2759"/>
<keyword evidence="2" id="KW-1185">Reference proteome</keyword>
<dbReference type="Proteomes" id="UP000757232">
    <property type="component" value="Unassembled WGS sequence"/>
</dbReference>
<reference evidence="1" key="1">
    <citation type="submission" date="2016-06" db="EMBL/GenBank/DDBJ databases">
        <title>Draft Genome sequence of the fungus Inonotus baumii.</title>
        <authorList>
            <person name="Zhu H."/>
            <person name="Lin W."/>
        </authorList>
    </citation>
    <scope>NUCLEOTIDE SEQUENCE</scope>
    <source>
        <strain evidence="1">821</strain>
    </source>
</reference>
<dbReference type="AlphaFoldDB" id="A0A9Q5I127"/>
<gene>
    <name evidence="1" type="ORF">A7U60_g3090</name>
</gene>
<evidence type="ECO:0000313" key="2">
    <source>
        <dbReference type="Proteomes" id="UP000757232"/>
    </source>
</evidence>
<organism evidence="1 2">
    <name type="scientific">Sanghuangporus baumii</name>
    <name type="common">Phellinus baumii</name>
    <dbReference type="NCBI Taxonomy" id="108892"/>
    <lineage>
        <taxon>Eukaryota</taxon>
        <taxon>Fungi</taxon>
        <taxon>Dikarya</taxon>
        <taxon>Basidiomycota</taxon>
        <taxon>Agaricomycotina</taxon>
        <taxon>Agaricomycetes</taxon>
        <taxon>Hymenochaetales</taxon>
        <taxon>Hymenochaetaceae</taxon>
        <taxon>Sanghuangporus</taxon>
    </lineage>
</organism>
<protein>
    <submittedName>
        <fullName evidence="1">Uncharacterized protein</fullName>
    </submittedName>
</protein>
<accession>A0A9Q5I127</accession>
<sequence length="218" mass="22984">MIYSISGICIRSLIASLALYVRSPEKLDLLKRSVAYYDPAAGGGSMLTDTGNGLGEPLNVIISGLSSPDVLTDRGFLNYAQSIGFDEECLDIHIGNPQSANLGDGNGWVNQTILLREDYGIPEIGTCLQSLVGGNHFRLFRQNGPTANSGALFLAVSHEENAFESHTISPDGYNKGRDELVSLATRGQTSSDGVTYSTTSEDVSGLLVAGATGINHGA</sequence>
<comment type="caution">
    <text evidence="1">The sequence shown here is derived from an EMBL/GenBank/DDBJ whole genome shotgun (WGS) entry which is preliminary data.</text>
</comment>
<dbReference type="EMBL" id="LNZH02000150">
    <property type="protein sequence ID" value="OCB89742.1"/>
    <property type="molecule type" value="Genomic_DNA"/>
</dbReference>